<dbReference type="CDD" id="cd00102">
    <property type="entry name" value="IPT"/>
    <property type="match status" value="1"/>
</dbReference>
<protein>
    <recommendedName>
        <fullName evidence="2">IPT/TIG domain-containing protein</fullName>
    </recommendedName>
</protein>
<feature type="region of interest" description="Disordered" evidence="1">
    <location>
        <begin position="5415"/>
        <end position="5434"/>
    </location>
</feature>
<dbReference type="InterPro" id="IPR014756">
    <property type="entry name" value="Ig_E-set"/>
</dbReference>
<dbReference type="InterPro" id="IPR028974">
    <property type="entry name" value="TSP_type-3_rpt"/>
</dbReference>
<dbReference type="OrthoDB" id="6199528at2"/>
<dbReference type="SUPFAM" id="SSF50998">
    <property type="entry name" value="Quinoprotein alcohol dehydrogenase-like"/>
    <property type="match status" value="1"/>
</dbReference>
<evidence type="ECO:0000313" key="3">
    <source>
        <dbReference type="EMBL" id="ASP40171.1"/>
    </source>
</evidence>
<dbReference type="Gene3D" id="2.60.40.10">
    <property type="entry name" value="Immunoglobulins"/>
    <property type="match status" value="1"/>
</dbReference>
<proteinExistence type="predicted"/>
<evidence type="ECO:0000313" key="4">
    <source>
        <dbReference type="Proteomes" id="UP000202440"/>
    </source>
</evidence>
<name>A0A222FP60_9GAMM</name>
<dbReference type="Proteomes" id="UP000202440">
    <property type="component" value="Chromosome"/>
</dbReference>
<dbReference type="Gene3D" id="4.10.1080.10">
    <property type="entry name" value="TSP type-3 repeat"/>
    <property type="match status" value="1"/>
</dbReference>
<dbReference type="SUPFAM" id="SSF81296">
    <property type="entry name" value="E set domains"/>
    <property type="match status" value="1"/>
</dbReference>
<dbReference type="InterPro" id="IPR011047">
    <property type="entry name" value="Quinoprotein_ADH-like_sf"/>
</dbReference>
<dbReference type="RefSeq" id="WP_094061342.1">
    <property type="nucleotide sequence ID" value="NZ_CP022530.1"/>
</dbReference>
<dbReference type="InterPro" id="IPR002909">
    <property type="entry name" value="IPT_dom"/>
</dbReference>
<accession>A0A222FP60</accession>
<reference evidence="3 4" key="1">
    <citation type="submission" date="2017-07" db="EMBL/GenBank/DDBJ databases">
        <title>Annotated genome sequence of Bacterioplanes sanyensis isolated from Red Sea.</title>
        <authorList>
            <person name="Rehman Z.U."/>
        </authorList>
    </citation>
    <scope>NUCLEOTIDE SEQUENCE [LARGE SCALE GENOMIC DNA]</scope>
    <source>
        <strain evidence="3 4">NV9</strain>
    </source>
</reference>
<dbReference type="Pfam" id="PF01833">
    <property type="entry name" value="TIG"/>
    <property type="match status" value="1"/>
</dbReference>
<evidence type="ECO:0000256" key="1">
    <source>
        <dbReference type="SAM" id="MobiDB-lite"/>
    </source>
</evidence>
<gene>
    <name evidence="3" type="ORF">CHH28_16465</name>
</gene>
<evidence type="ECO:0000259" key="2">
    <source>
        <dbReference type="Pfam" id="PF01833"/>
    </source>
</evidence>
<dbReference type="KEGG" id="bsan:CHH28_16465"/>
<organism evidence="3 4">
    <name type="scientific">Bacterioplanes sanyensis</name>
    <dbReference type="NCBI Taxonomy" id="1249553"/>
    <lineage>
        <taxon>Bacteria</taxon>
        <taxon>Pseudomonadati</taxon>
        <taxon>Pseudomonadota</taxon>
        <taxon>Gammaproteobacteria</taxon>
        <taxon>Oceanospirillales</taxon>
        <taxon>Oceanospirillaceae</taxon>
        <taxon>Bacterioplanes</taxon>
    </lineage>
</organism>
<sequence length="6764" mass="741944">MSYDVQAAEHILQVGGVGNLPVGELGRTQLQRYAERLALESKLELTEAEKALREQVQHQEIATSVDSLALQKTQVFEQGLWRQRLFVANGMGGISQLNWDEQNGLQLINAVGINRDSDSYTDVLKQGNALYAAITQDSGRVKMWPEKACTDRGKGPEPKLGDVKRYSYIAANDPVELGDLSMQAGATLAQDHGWLYGTGAHNTHIYFPAAICNSWSTFVAMGALTGEPPKSIGDVPPVVANNLFDPQLTRSYAFDSMVADVASFGDYLVAALGDRVQLVHKDSDERITVRLDGDLQTNVANVTRVSVVGNILFASAQSGSLIVIDLNDVKQPRVISAGNTEAVYGVDVYKGRIVAASHKEGLRTLELPGSIVMDVSTSDDDLLSQNIDEALTVRFNEGMLKASLSQPEAAVLLRHSKTTSETTEVDIQWRALDGDNGSAQTYAVEFDRQPGEYRLIIRDAENLRGSDLWVEHTQAFTVTADDVRRPDIHYLENAQLYTDDMDTDIIIHGANFQDGQLTAQISNYPVPVVVDDANVARIPAGSLQMLALEPGQYHLRLMNGERQRDYLGAIMYTAAPEFVMTSLDITEGDVTGGQHVTVKAGAGIFQPGSKVRFVSRVTGEVIETLYSDDDYRIVDLEDDVIELNTFRFRAPGVTYPGIYDVYAVMPSGSGTREHLLGQFSYSRGTGHEWDLPNYPPMQVGGADLAGEHLLVGVKAGESPTETNRFLMNYGFEIYDVTIPDRPVRRSQLSLTSPVLGVAHSGNVAFLAGDRAGLHIVDITNTSQPMVVNTERYSGLRATDVAIQHEQNILALAIADPIGGGYIRFMDLLDEDRLAPTGYPTLTFADEAMDLQALQGQPVDIAWQDGDLHVLHVQDQRLLLTVISGLGNGDRYQSQTSELVNHGHADLADYSMFVESGQVHVAMPTHHYVYEIDGSGHAEAIYWQQRERGGELFAQQGQIYSSTENGFVEIRPHQLAVTSIAPVAGTTVSNGDNIVVQLNSLVDTSEESMQAAVSLADSQGSVDTSAYSVEGINTVNGALIHIALTDAIADGELTLTVNDSLLDLDGLKMSRTVTHQLVYSAVAAPQVQALQRLADGVAGGHYFHADGSEKAIVSGAHFNGDIRIRVGDTWLDSDAIKVLSAEEIQLDIPDLFKGESSRVVNVLVANEQGESVLMGAMVVLPRSHIDEFYPLTGPPEGGNTLDIYGHGFNAHMRVFVGDNQAANLKLLSGNHAQVQMPAGAFGYQTVRVENPYFAGEQSTADERYFYAGKPVGRVNVPLDAPAPIAAAAHQNQILYAVTGGEFAVRNRAGQLQGIKRSNRARLLLVDTSDPVKPEVLSDTKADQTFSYFFEDEEAEGFVDIDIDSNTLVVAAPDHVFIFDITLAASPYLIDELEYDNTVRDVLIHQGQIFIAHARGLDVLRPQDDGYQRVNSIGTGALGGSPFRMSVSGHKLWLVQTVSRKVSALDMRTNRLPVVETIRTKDQQGNPIKPYDFVDAGDVYLVATGPLGLVQAYLSDTEAEGQLASQLRLEYLIANGDMSASRLQLVGQMLYVTAQEGDVQLFNISDWLHGDFSQEPRLSYYYSVMGNATDLVVTPQALYAGTAYGVGPNAKPVENPVEVGVSAVGGELATIENDLFLVVDQWPVVNGTLTQGEVLSLTVNRVVDETSLTSDAVRLLKSGNPLEVSTRLKVSNGLTEIQVLPVNPLENDIQYQLVLNDSLVDIAGNALDGRYHFNFRYLDRSRPRLISISSAYISWRGGEMIDVYGEGFYQGMGVQLGDTWLDDSAIQWVDSTHIRITTPEQINAQSDNEVLAISLGDASAAEVYLAQINVVANPTIETAGRYVEQSQSVDDSATQFVYNSSNRLAVQGKGFGPYSSVTINGEPARNVELMGADMLVFDQPMNMLGTLTVRVDNGNDSVDQTEALGIYLQPTDSNINADRFSRDGDLLATVDDRTIQLFSNTDSDYPNFLSSASLSKSAKALDMAAGYIYTLQDDSNLVVFDIRNVYAPEKVNTLNNPEQLPVKHIRAQQREVFAWGDNQVMRTHAYGGAWEVLYQGETVVDVQADEQYVWVLTTTSVVKIDRHQPAQQSEMIHLAVAAEALLLHHDVWLIVDREQALWYGTQVGDWLGTTQHPTDSQLAFEGELLVEASGKQHVVYDIAWSPEPTLVELTRYRSQQSLVAGSLNYSAGKVEYTTRHRAFSDYYYRYHFVRLPVLDAVPIRGRAIGAEVSLRLSELHPNWSQAQLAVTDVLAQPVNGDSRIVSNNIVFEPANNALTANAQYQVNVLAPTQYVNGVQLVNDRTYSVYTRSSLEDVETWVTRIAPHTMVINQAAVIRVHGVGLESVSAANVGNLTTQVEQVADDGSYIDLQVTAGNASGLLGLVMTTPVGEVIVPAAVDVVKPLSISAVSSDLGTAVSDLGGNEIRVTVAGLSNQIKVYWLPANEGFEQEDKFLVDFVIVGNQVVFSTPDRERDNSDKVGREYQVVIVREVTREQVNSTLLQVVDNTAPRVTVKQPYYYEQDLTLVADEPFSVGQFTVERTVYENGQSITVDVTDQFRLLHENNSQRLRLGNKEGFFTRHNAEYLLQLTGIADQYGNLAKISGTEEAGALSLTMRSLDREAPSSIKLMRPMAGGDQEISEQVALKRSKRHCLYFSAEDNFASASSLDYRYRISSNQGLDFGPWLMPDVSDMEQCNNDDLHGQMTSIPIAIDQADLTLRIEASDGQQKAVRDITVPLKDPEIFLGAFTTEPENVEEVADSTLSFTLTGDAELIDLNAVEVSVHDRGSWRPIVTTASLEGTKVTARAEYFQPKLADTVLDYAGESSVQIPVRLLVPFGLDGQKTFSTEYTLNKDITPPVVRIVSPQHGGFVPWDTRLDVLLQSFDRFGIEQVEVSVNGGSFNAIEPVNRFTLDLDRSQYPSDITLAVRASDPNGNTSGEPSVADQTLITLTPYEAELGEPAIRLVSPQNGDRIAERETLLALVEMVNLEQGTLHLHMGGEANHPDNPAPVTLNSADKSLLRELVELEVPSVDDDTVAVIRLMAKGQVRFETMINVINDDDIASQAVIHSVPEQRMLAGTELRAMAKAEPEIDDQHESSMLKVSGAVGGEQHVAMDEWLQLHDVHLAQPGVALVLDATLQDLSRNQDTTSKTIDVVPFLESGSRHWLSIEAGVERLVGVQDTGHHGFVAAINDVYGGYRLVTSGGIEQQQTQGQVVAIAAKAGRIAVQYRTKDGLQLGLWQIRQGQFVLASEHAIEGQLVGLNGNLVYTQAGDAILAFNVQSHALVAVLGHTLSGIQQVTFEQGRVWVLTSDALHELQVALENDLPAVTELARYAAPQATSFAIHNEQIALLADGLSIWQRQNGELVEQFRVDLVGQASQLKAGAGYWWYKDASNERWYGLEQGEIVAILSAQQLHFSASELLQVQQQDVSLRTLTAPAADEAQFTISTAPYGFEIQLNQGQASALSVVSQSGDALPVYQQSSAQWLLPYDAALSGASLRYIDALGGQQQQALPSLPSLQAELTLIPTSGQLTLDAYVPLLGTLASNGQLGEVSVANEALTSVADLGWLSWHSVDDGVSSLNVSAGVNQYDIEWLSTANTPQGRIDILQPQQNSRVLEGEAIEVAFTCPGVSDVRYVEVRLEDYNGQLLKRAVVADCDARLALEMPALDLANNYQLTVRAYHGNAYNFTASSASFKGVPKAKSIDASLKVPAYVADATQLVVERTLVEGIAAAVISIHSPAGNVLASGEHQVELALSDGHEQLLVRSYVSDGKGNSDQKEYQVQVIKPLQLQPKSRVEAFDDLIPQVGDGWFVRDRMVQNRAGETLVENDQTIVAATMLGRRLLLADEDGITLFDEALEFQAVANHSIEGLQGVVTNGQDLWAWTASEVLLYQVFGNDLKAVASWTVSQAPANAFEHQQHLCFSLDNTVQCDEIVVAEFDADVRWMTTYKQRVWLQLSNAELYTLDVSNGQSNLQGQFEVGRRALPLAGYLAVQLHNGDLMLLSDTLQPSVTKLGSLALDHSGDLHLADGGLWSTSGEHWRLEAAEIDQRRVNRIADQGGRVRTLTWQNGYLQVAADHFGWYSLSNQTGQWQADYESKRFGERVTSVAKVDEGLLFAKPEFSAVYYTQTLGQPASTVVNDIDPEFVTTGHGFVAVSDGVTITVAKPNPTAGPDDAPDTSKQVSLRLPNGVLVTAMDWFANVLWVAGNDGKLYEFYFAEWPIDAFDVLRYDHDLALSEPVRQIEAQAGQIWIRQEFALQRYQLEPQQLEQVPLHNAVHVSQVAVIDSVLWAAYETDNTTEVRALRTDSAEPMALELSYDTEVTALAGEVPYLAVGFVDGTVIIEQVGADIQLPSAELSAPSKRRQWQHGQSIELTMEQPGMAAAANVHFNGVPSYGLSGNTWHWRDLLPGSLANGRDVVAEVQLQDHFGQLIKGTPSLPTVQTRRLPSNDLAVSLSFPQQSYYPAPLVIEAIIENTTHPVQMVEYYLADQVDGRYELIAKHYGPEFVFSRRFDLDKNGYWLKARAVDIYGNYADSTPLQMMRDIDVDRPTIAVALSGAPVVNDTTVVAESLFDVNVVGNDAHSGVQRILLYKGDQLKTAIFGQSTLTHRDIGDLTEGAIPYRIKVEDHANNSAEIDHVVTVLENQPPKVTSARVNNTALNLTSGEPVAVVEGAELKLQLKLQDDVRLQSVQANWMGLLQTAELSDANDSAQLMLAYNREDRLSADTRFDVRVTVVDATQRERQHTLPVMVLQDRAPDASKLVVTPPAAGIFDKQIKLTLSSMADLDDGGVDQLSCAVYSSTGRLITEFDCDKRSVWLSFRRQDVVNNQLVLTVKVTDRFGQSDESSPISIKVTEQPNLLRFTQNAGVNATDLTVGQASQFQVELLDINSVGVPGQTVHWSLIDRLSGQQVSNLGQSSSDDNGVATLHTIPAAATGSYFIRASFWSSDIRISDAHHLVNLTAGEAYAVQFKAPSRVTAGEVFDLTLAVVDAGGNTPVNDERHSVTVALPEGFHFPVDGSISFDLHGQREVAVIHVDRVPMVISLSAAQKAISRARINFSVEQFTVMNAALRETDDHDIYVRSGAMAAVELLLRSDNHQDNPGSVKGIAETGDSLDYRLRLVDQYGNPAKGRLEYRLLLDGEKHSSGWINDYSTDINLAFEAVGDHVLTFEATAPQFEFLNQAFTISVRQRGPGVESIEWLPSGEPRKMWLRLTFNEPLMQELNDNWADKVRWRHSLYNDSAYALAKPKVEGNTLTLQASEVVTYNSKWALDLFEGIVRSQVTGTPFRPAQYDSQRWPFNAPDIYILGADYLLEGDSYELQLRAASLYTLAGVSMMVEEEGRELPLPFNNQQGWRYTHNWDFALVDDSAERTLRFSASDLGNNEQGFGNYITLQLLKRDADFDGDGLSNEFEHQYDWLNPLLADSDGNGINDGDEDRDGDGLSNKTEVDFGTDITLADTDGDLLNDGQEKAIGTKAVGDNSHDTDGDGINDYIEFVSDHGSKTSATDASVKAVDPFFLTAIEFENSSASFALQAQPELYEPQVKVHFNHDLLDTWLDVTGMDTLYSLGSDNLAVVNPNLGSMTQVAIVGAGQALLRVWLTENDGHRASQVVDVSGGDSNLPAPTLRLSNVGYQQGLHWNAKSQLLFLTIDSLEGYQIKAVRYLGQSIAYHTLAGSDMSYCGNSELQHIAYCSTGLISQSWPQAIASNGSAGPVGPMSDDGELGPVQSVWPSAPNDGRFVLFDRESFLMDTVPEVEVDIVTDSGHDETLRLELPMFEITERYVSTQPALLGDPASMFVIEGNGIETLPVTLVTADGEPVVMGEGRDYAELDWRQTDEQDQALAEFVYLSEPEGELLLSVSVDGLDTNQVSWLSFRITSLSGEILATGEAVASDNYYSLDPENPNTPMGAFVDVQFPKDVFVIGQSYRFEVEASFDANKRPLATWLDVANAGVISFAAPIQERFVSSAWAVAHNYFAIANSMGEIEGDGQMPWSSLAQVPSARYDTELSTHFKSQVRQAILAQEGKWHSDLFKLDIAGQQVSLTRDQWLSLADIVPAAELPLMLPEAKGSYWKKLFVRGSWGSVDFGFGPSLHLLAGQSNLDIWSTCQGCDSLSYVDGDLEINELSLYQLSDLGIQRTQASNGLALNAAQVRFESIYNKTPVQFSLSLRPKAEPDYYQSYIDRVNALTEDGNVLPVWSDLPEEFKLTLDFPESPKASITQQSVVEFTQIDSVPATLSLAIDLEPTALLNGLPPQDEKILFDFDYSALRSVCKYKMSPMGGDCRTSYSLLVENGQSHYELPVMLASGLLDSGLHQDEIRYRRSSDMRWYSIEVTYKVIAHQEPLAAPAAIQAYQSLSINESNLMMSFDGLAMATNDQYTPVGFAIKAPVHWKRCSAKEAWEIYEFPDQFADCDLISVQPQQSEFGDQQGGITVYLKNRAYDAVLEGIPLTVQLLARHQDGRQGFYELEVGASFTDPYFDLTIGGLSEGENGKVVEYGQYQLLKDALDLQFQYNGTAAAVLMVDDAPYQFEAVTHPWEGAERRQAYYFLNQGQASGLSEMQPEASLAALTEEFMPGVMLLAGVSGQGLNASSDLHYRLTDNMPNTYLGDSQFSYFADAELDGKQAFIRTFVNGDFVDSEPFTFTMQPFESTMCESPGSVSIARQPEMAEKYGLWMGWLFEVDSDYEIRDIDLSISGTADPLLGRGLVNQSGLLLAEWEVRPPDDGMQFYPNPDKEYVIEIIIDSVVCGEQKHTLQVTPELLDSLPKIPGWYIPSYQRAE</sequence>
<feature type="domain" description="IPT/TIG" evidence="2">
    <location>
        <begin position="1183"/>
        <end position="1249"/>
    </location>
</feature>
<dbReference type="SUPFAM" id="SSF103647">
    <property type="entry name" value="TSP type-3 repeat"/>
    <property type="match status" value="1"/>
</dbReference>
<dbReference type="SUPFAM" id="SSF75011">
    <property type="entry name" value="3-carboxy-cis,cis-mucoante lactonizing enzyme"/>
    <property type="match status" value="1"/>
</dbReference>
<dbReference type="EMBL" id="CP022530">
    <property type="protein sequence ID" value="ASP40171.1"/>
    <property type="molecule type" value="Genomic_DNA"/>
</dbReference>
<keyword evidence="4" id="KW-1185">Reference proteome</keyword>
<dbReference type="GO" id="GO:0005509">
    <property type="term" value="F:calcium ion binding"/>
    <property type="evidence" value="ECO:0007669"/>
    <property type="project" value="InterPro"/>
</dbReference>
<dbReference type="InterPro" id="IPR013783">
    <property type="entry name" value="Ig-like_fold"/>
</dbReference>